<gene>
    <name evidence="2" type="ORF">SAMN05216217_102356</name>
</gene>
<dbReference type="InterPro" id="IPR011051">
    <property type="entry name" value="RmlC_Cupin_sf"/>
</dbReference>
<dbReference type="Gene3D" id="2.60.120.10">
    <property type="entry name" value="Jelly Rolls"/>
    <property type="match status" value="1"/>
</dbReference>
<dbReference type="InterPro" id="IPR008579">
    <property type="entry name" value="UGlyAH_Cupin_dom"/>
</dbReference>
<evidence type="ECO:0000313" key="2">
    <source>
        <dbReference type="EMBL" id="SFM27557.1"/>
    </source>
</evidence>
<dbReference type="STRING" id="1720063.SAMN05216217_102356"/>
<dbReference type="PANTHER" id="PTHR40943">
    <property type="entry name" value="CYTOPLASMIC PROTEIN-RELATED"/>
    <property type="match status" value="1"/>
</dbReference>
<dbReference type="EMBL" id="FOUI01000002">
    <property type="protein sequence ID" value="SFM27557.1"/>
    <property type="molecule type" value="Genomic_DNA"/>
</dbReference>
<evidence type="ECO:0000259" key="1">
    <source>
        <dbReference type="Pfam" id="PF05899"/>
    </source>
</evidence>
<proteinExistence type="predicted"/>
<dbReference type="Pfam" id="PF05899">
    <property type="entry name" value="Cupin_3"/>
    <property type="match status" value="1"/>
</dbReference>
<dbReference type="AlphaFoldDB" id="A0A1I4PIM2"/>
<dbReference type="RefSeq" id="WP_093473040.1">
    <property type="nucleotide sequence ID" value="NZ_FOUI01000002.1"/>
</dbReference>
<reference evidence="3" key="1">
    <citation type="submission" date="2016-10" db="EMBL/GenBank/DDBJ databases">
        <authorList>
            <person name="Varghese N."/>
            <person name="Submissions S."/>
        </authorList>
    </citation>
    <scope>NUCLEOTIDE SEQUENCE [LARGE SCALE GENOMIC DNA]</scope>
    <source>
        <strain evidence="3">DSM 24213</strain>
    </source>
</reference>
<keyword evidence="3" id="KW-1185">Reference proteome</keyword>
<protein>
    <recommendedName>
        <fullName evidence="1">(S)-ureidoglycine aminohydrolase cupin domain-containing protein</fullName>
    </recommendedName>
</protein>
<dbReference type="CDD" id="cd02227">
    <property type="entry name" value="cupin_TM1112-like"/>
    <property type="match status" value="1"/>
</dbReference>
<organism evidence="2 3">
    <name type="scientific">Halopseudomonas yangmingensis</name>
    <dbReference type="NCBI Taxonomy" id="1720063"/>
    <lineage>
        <taxon>Bacteria</taxon>
        <taxon>Pseudomonadati</taxon>
        <taxon>Pseudomonadota</taxon>
        <taxon>Gammaproteobacteria</taxon>
        <taxon>Pseudomonadales</taxon>
        <taxon>Pseudomonadaceae</taxon>
        <taxon>Halopseudomonas</taxon>
    </lineage>
</organism>
<dbReference type="SUPFAM" id="SSF51182">
    <property type="entry name" value="RmlC-like cupins"/>
    <property type="match status" value="1"/>
</dbReference>
<name>A0A1I4PIM2_9GAMM</name>
<accession>A0A1I4PIM2</accession>
<dbReference type="OrthoDB" id="9799053at2"/>
<sequence length="127" mass="14213">MPINDIIDLASTDSPAEHYRPAAEKILAGDPAQWVRNHYSSPCQQFHCGIWEAEPGHWTISYSEHEYCEILEGESVLHDADGGSRLLRAGDRFVIPAGFCGSWEVRQRTRKVYVIFEQAEPSAPAGN</sequence>
<evidence type="ECO:0000313" key="3">
    <source>
        <dbReference type="Proteomes" id="UP000243629"/>
    </source>
</evidence>
<dbReference type="PANTHER" id="PTHR40943:SF2">
    <property type="entry name" value="(S)-UREIDOGLYCINE AMINOHYDROLASE CUPIN DOMAIN-CONTAINING PROTEIN"/>
    <property type="match status" value="1"/>
</dbReference>
<dbReference type="Proteomes" id="UP000243629">
    <property type="component" value="Unassembled WGS sequence"/>
</dbReference>
<feature type="domain" description="(S)-ureidoglycine aminohydrolase cupin" evidence="1">
    <location>
        <begin position="41"/>
        <end position="113"/>
    </location>
</feature>
<dbReference type="InterPro" id="IPR014710">
    <property type="entry name" value="RmlC-like_jellyroll"/>
</dbReference>